<dbReference type="AlphaFoldDB" id="A0A1Q2HWZ1"/>
<dbReference type="Proteomes" id="UP000217209">
    <property type="component" value="Chromosome"/>
</dbReference>
<dbReference type="PROSITE" id="PS51257">
    <property type="entry name" value="PROKAR_LIPOPROTEIN"/>
    <property type="match status" value="1"/>
</dbReference>
<sequence length="550" mass="59928" precursor="true">MTRHSRSLRMKRILRAIAAASVAFASACTQPDNQEDADEEHPAFGYQVASELRTTNAGSLEGVSTAAQALSGSLYPGVYVPGPQGQMIPNTDLVRMQEIPGPVRRVNYTLSDSAVFSDGTPVTCSDYLLAFTAGTNPGIFGSHMPLFEDTAKLTCAPGSKDFTLIFKEGRGARWRGLFEAGTVLPAHAVAKQLQIPLDELHQDLLSENLTDLQPIAQVWREGFDLRNFNPELQVSFGPYAVARVGEQGEVVLRANEFYYGDAPQEPELVVWPGSADSAHLAETGGLVVGDLRDLTPDWYDPNAEINRLTVETMVGELTEALMFPEVGTWSQPANRQALSKCVDPRRVAEASSSVAGIEVPVTPLHIVQHGDPLAKRLMGEAGPNLDVDISRASELAGTEVRIGYAYPNERYAAMVESIRQSCEPAGITIIDVTGDGKTLADLPRIEYGEWGQEIWTEGEVDVILHAIDPMREYPATTNRSQEIGLLRAQEKTLWQELPSLPLAAQPATFAIDRNVSNVVPYTGLSGIGWNMNRWYLDPGAEAPEESTEPK</sequence>
<feature type="domain" description="Solute-binding protein family 5" evidence="2">
    <location>
        <begin position="106"/>
        <end position="467"/>
    </location>
</feature>
<evidence type="ECO:0000256" key="1">
    <source>
        <dbReference type="SAM" id="SignalP"/>
    </source>
</evidence>
<evidence type="ECO:0000313" key="3">
    <source>
        <dbReference type="EMBL" id="AQQ15365.1"/>
    </source>
</evidence>
<accession>A0A1Q2HWZ1</accession>
<keyword evidence="1" id="KW-0732">Signal</keyword>
<name>A0A1Q2HWZ1_9CORY</name>
<dbReference type="SUPFAM" id="SSF53850">
    <property type="entry name" value="Periplasmic binding protein-like II"/>
    <property type="match status" value="1"/>
</dbReference>
<dbReference type="PANTHER" id="PTHR30290">
    <property type="entry name" value="PERIPLASMIC BINDING COMPONENT OF ABC TRANSPORTER"/>
    <property type="match status" value="1"/>
</dbReference>
<evidence type="ECO:0000313" key="4">
    <source>
        <dbReference type="Proteomes" id="UP000217209"/>
    </source>
</evidence>
<organism evidence="3 4">
    <name type="scientific">Corynebacterium glaucum</name>
    <dbReference type="NCBI Taxonomy" id="187491"/>
    <lineage>
        <taxon>Bacteria</taxon>
        <taxon>Bacillati</taxon>
        <taxon>Actinomycetota</taxon>
        <taxon>Actinomycetes</taxon>
        <taxon>Mycobacteriales</taxon>
        <taxon>Corynebacteriaceae</taxon>
        <taxon>Corynebacterium</taxon>
    </lineage>
</organism>
<feature type="signal peptide" evidence="1">
    <location>
        <begin position="1"/>
        <end position="25"/>
    </location>
</feature>
<dbReference type="Gene3D" id="3.40.190.10">
    <property type="entry name" value="Periplasmic binding protein-like II"/>
    <property type="match status" value="1"/>
</dbReference>
<dbReference type="GO" id="GO:1904680">
    <property type="term" value="F:peptide transmembrane transporter activity"/>
    <property type="evidence" value="ECO:0007669"/>
    <property type="project" value="TreeGrafter"/>
</dbReference>
<gene>
    <name evidence="3" type="ORF">CGLAU_07015</name>
</gene>
<dbReference type="KEGG" id="cgv:CGLAU_07015"/>
<feature type="chain" id="PRO_5039581788" evidence="1">
    <location>
        <begin position="26"/>
        <end position="550"/>
    </location>
</feature>
<protein>
    <submittedName>
        <fullName evidence="3">Bacterial extracellular solute-binding protein</fullName>
    </submittedName>
</protein>
<dbReference type="PANTHER" id="PTHR30290:SF65">
    <property type="entry name" value="MONOACYL PHOSPHATIDYLINOSITOL TETRAMANNOSIDE-BINDING PROTEIN LPQW-RELATED"/>
    <property type="match status" value="1"/>
</dbReference>
<reference evidence="3 4" key="1">
    <citation type="submission" date="2016-12" db="EMBL/GenBank/DDBJ databases">
        <authorList>
            <person name="Song W.-J."/>
            <person name="Kurnit D.M."/>
        </authorList>
    </citation>
    <scope>NUCLEOTIDE SEQUENCE [LARGE SCALE GENOMIC DNA]</scope>
    <source>
        <strain evidence="3 4">DSM 30827</strain>
    </source>
</reference>
<keyword evidence="4" id="KW-1185">Reference proteome</keyword>
<evidence type="ECO:0000259" key="2">
    <source>
        <dbReference type="Pfam" id="PF00496"/>
    </source>
</evidence>
<proteinExistence type="predicted"/>
<dbReference type="InterPro" id="IPR039424">
    <property type="entry name" value="SBP_5"/>
</dbReference>
<dbReference type="RefSeq" id="WP_232507067.1">
    <property type="nucleotide sequence ID" value="NZ_CP019688.1"/>
</dbReference>
<dbReference type="GO" id="GO:0015833">
    <property type="term" value="P:peptide transport"/>
    <property type="evidence" value="ECO:0007669"/>
    <property type="project" value="TreeGrafter"/>
</dbReference>
<dbReference type="EMBL" id="CP019688">
    <property type="protein sequence ID" value="AQQ15365.1"/>
    <property type="molecule type" value="Genomic_DNA"/>
</dbReference>
<dbReference type="Pfam" id="PF00496">
    <property type="entry name" value="SBP_bac_5"/>
    <property type="match status" value="1"/>
</dbReference>
<dbReference type="InterPro" id="IPR000914">
    <property type="entry name" value="SBP_5_dom"/>
</dbReference>